<evidence type="ECO:0000256" key="1">
    <source>
        <dbReference type="SAM" id="MobiDB-lite"/>
    </source>
</evidence>
<organism evidence="3 4">
    <name type="scientific">Barrientosiimonas endolithica</name>
    <dbReference type="NCBI Taxonomy" id="1535208"/>
    <lineage>
        <taxon>Bacteria</taxon>
        <taxon>Bacillati</taxon>
        <taxon>Actinomycetota</taxon>
        <taxon>Actinomycetes</taxon>
        <taxon>Micrococcales</taxon>
        <taxon>Dermacoccaceae</taxon>
        <taxon>Barrientosiimonas</taxon>
    </lineage>
</organism>
<evidence type="ECO:0000256" key="2">
    <source>
        <dbReference type="SAM" id="Phobius"/>
    </source>
</evidence>
<feature type="region of interest" description="Disordered" evidence="1">
    <location>
        <begin position="98"/>
        <end position="125"/>
    </location>
</feature>
<evidence type="ECO:0008006" key="5">
    <source>
        <dbReference type="Google" id="ProtNLM"/>
    </source>
</evidence>
<feature type="transmembrane region" description="Helical" evidence="2">
    <location>
        <begin position="54"/>
        <end position="71"/>
    </location>
</feature>
<name>A0ABM8H8Y6_9MICO</name>
<keyword evidence="2" id="KW-0812">Transmembrane</keyword>
<proteinExistence type="predicted"/>
<dbReference type="Proteomes" id="UP001321421">
    <property type="component" value="Chromosome"/>
</dbReference>
<dbReference type="InterPro" id="IPR021401">
    <property type="entry name" value="DUF3040"/>
</dbReference>
<protein>
    <recommendedName>
        <fullName evidence="5">Membrane transport protein MMPL domain-containing protein</fullName>
    </recommendedName>
</protein>
<keyword evidence="4" id="KW-1185">Reference proteome</keyword>
<accession>A0ABM8H8Y6</accession>
<evidence type="ECO:0000313" key="4">
    <source>
        <dbReference type="Proteomes" id="UP001321421"/>
    </source>
</evidence>
<dbReference type="Pfam" id="PF11239">
    <property type="entry name" value="DUF3040"/>
    <property type="match status" value="1"/>
</dbReference>
<keyword evidence="2" id="KW-1133">Transmembrane helix</keyword>
<keyword evidence="2" id="KW-0472">Membrane</keyword>
<reference evidence="4" key="1">
    <citation type="journal article" date="2019" name="Int. J. Syst. Evol. Microbiol.">
        <title>The Global Catalogue of Microorganisms (GCM) 10K type strain sequencing project: providing services to taxonomists for standard genome sequencing and annotation.</title>
        <authorList>
            <consortium name="The Broad Institute Genomics Platform"/>
            <consortium name="The Broad Institute Genome Sequencing Center for Infectious Disease"/>
            <person name="Wu L."/>
            <person name="Ma J."/>
        </authorList>
    </citation>
    <scope>NUCLEOTIDE SEQUENCE [LARGE SCALE GENOMIC DNA]</scope>
    <source>
        <strain evidence="4">NBRC 110608</strain>
    </source>
</reference>
<sequence length="125" mass="12954">MSVGAVSVCGHVSGSGEGAAERVIAAIERSVYGREERLDQIVDAGMTTAKRGQAFAMVLAVTLVAAGLVFLVLGNNVAGAICISTPTVLLVQTFWPRRSRDDNSSDGEPGAWSPAAPVRLRASGR</sequence>
<gene>
    <name evidence="3" type="ORF">GCM10025872_10320</name>
</gene>
<evidence type="ECO:0000313" key="3">
    <source>
        <dbReference type="EMBL" id="BDZ57375.1"/>
    </source>
</evidence>
<dbReference type="EMBL" id="AP027735">
    <property type="protein sequence ID" value="BDZ57375.1"/>
    <property type="molecule type" value="Genomic_DNA"/>
</dbReference>